<comment type="function">
    <text evidence="4">NAD-dependent protein deacetylase which modulates the activities of several enzymes which are inactive in their acetylated form.</text>
</comment>
<feature type="domain" description="Deacetylase sirtuin-type" evidence="6">
    <location>
        <begin position="1"/>
        <end position="243"/>
    </location>
</feature>
<dbReference type="PANTHER" id="PTHR11085:SF4">
    <property type="entry name" value="NAD-DEPENDENT PROTEIN DEACYLASE"/>
    <property type="match status" value="1"/>
</dbReference>
<comment type="similarity">
    <text evidence="4">Belongs to the sirtuin family. Class U subfamily.</text>
</comment>
<feature type="binding site" evidence="4">
    <location>
        <position position="23"/>
    </location>
    <ligand>
        <name>NAD(+)</name>
        <dbReference type="ChEBI" id="CHEBI:57540"/>
    </ligand>
</feature>
<feature type="binding site" evidence="4">
    <location>
        <position position="194"/>
    </location>
    <ligand>
        <name>NAD(+)</name>
        <dbReference type="ChEBI" id="CHEBI:57540"/>
    </ligand>
</feature>
<dbReference type="AlphaFoldDB" id="A0A510JAP8"/>
<dbReference type="EMBL" id="AP019822">
    <property type="protein sequence ID" value="BBM35233.1"/>
    <property type="molecule type" value="Genomic_DNA"/>
</dbReference>
<reference evidence="7 8" key="1">
    <citation type="submission" date="2019-07" db="EMBL/GenBank/DDBJ databases">
        <title>Complete Genome Sequence of Leptotrichia goodfellowii Strain JCM 16774.</title>
        <authorList>
            <person name="Watanabe S."/>
            <person name="Cui L."/>
        </authorList>
    </citation>
    <scope>NUCLEOTIDE SEQUENCE [LARGE SCALE GENOMIC DNA]</scope>
    <source>
        <strain evidence="7 8">JCM16774</strain>
    </source>
</reference>
<dbReference type="EC" id="2.3.1.286" evidence="4"/>
<keyword evidence="2 4" id="KW-0808">Transferase</keyword>
<keyword evidence="1 4" id="KW-0963">Cytoplasm</keyword>
<evidence type="ECO:0000313" key="7">
    <source>
        <dbReference type="EMBL" id="BBM35233.1"/>
    </source>
</evidence>
<name>A0A510JAP8_9FUSO</name>
<comment type="caution">
    <text evidence="4">Lacks conserved residue(s) required for the propagation of feature annotation.</text>
</comment>
<comment type="cofactor">
    <cofactor evidence="4">
        <name>Zn(2+)</name>
        <dbReference type="ChEBI" id="CHEBI:29105"/>
    </cofactor>
    <text evidence="4">Binds 1 zinc ion per subunit.</text>
</comment>
<dbReference type="InterPro" id="IPR003000">
    <property type="entry name" value="Sirtuin"/>
</dbReference>
<feature type="binding site" evidence="4 5">
    <location>
        <position position="133"/>
    </location>
    <ligand>
        <name>Zn(2+)</name>
        <dbReference type="ChEBI" id="CHEBI:29105"/>
    </ligand>
</feature>
<evidence type="ECO:0000256" key="2">
    <source>
        <dbReference type="ARBA" id="ARBA00022679"/>
    </source>
</evidence>
<evidence type="ECO:0000256" key="4">
    <source>
        <dbReference type="HAMAP-Rule" id="MF_01968"/>
    </source>
</evidence>
<comment type="subcellular location">
    <subcellularLocation>
        <location evidence="4">Cytoplasm</location>
    </subcellularLocation>
</comment>
<feature type="binding site" evidence="4 5">
    <location>
        <position position="130"/>
    </location>
    <ligand>
        <name>Zn(2+)</name>
        <dbReference type="ChEBI" id="CHEBI:29105"/>
    </ligand>
</feature>
<gene>
    <name evidence="4" type="primary">cobB</name>
    <name evidence="7" type="ORF">JCM16774_0140</name>
</gene>
<dbReference type="InterPro" id="IPR029035">
    <property type="entry name" value="DHS-like_NAD/FAD-binding_dom"/>
</dbReference>
<dbReference type="RefSeq" id="WP_026736864.1">
    <property type="nucleotide sequence ID" value="NZ_AP019822.1"/>
</dbReference>
<feature type="binding site" evidence="4">
    <location>
        <position position="27"/>
    </location>
    <ligand>
        <name>NAD(+)</name>
        <dbReference type="ChEBI" id="CHEBI:57540"/>
    </ligand>
</feature>
<dbReference type="GO" id="GO:0017136">
    <property type="term" value="F:histone deacetylase activity, NAD-dependent"/>
    <property type="evidence" value="ECO:0007669"/>
    <property type="project" value="TreeGrafter"/>
</dbReference>
<dbReference type="GO" id="GO:0070403">
    <property type="term" value="F:NAD+ binding"/>
    <property type="evidence" value="ECO:0007669"/>
    <property type="project" value="UniProtKB-UniRule"/>
</dbReference>
<feature type="binding site" evidence="4">
    <location>
        <position position="235"/>
    </location>
    <ligand>
        <name>NAD(+)</name>
        <dbReference type="ChEBI" id="CHEBI:57540"/>
    </ligand>
</feature>
<feature type="binding site" evidence="4 5">
    <location>
        <position position="153"/>
    </location>
    <ligand>
        <name>Zn(2+)</name>
        <dbReference type="ChEBI" id="CHEBI:29105"/>
    </ligand>
</feature>
<feature type="binding site" evidence="4">
    <location>
        <position position="106"/>
    </location>
    <ligand>
        <name>NAD(+)</name>
        <dbReference type="ChEBI" id="CHEBI:57540"/>
    </ligand>
</feature>
<feature type="active site" description="Proton acceptor" evidence="4 5">
    <location>
        <position position="122"/>
    </location>
</feature>
<evidence type="ECO:0000256" key="1">
    <source>
        <dbReference type="ARBA" id="ARBA00022490"/>
    </source>
</evidence>
<dbReference type="Gene3D" id="3.40.50.1220">
    <property type="entry name" value="TPP-binding domain"/>
    <property type="match status" value="1"/>
</dbReference>
<keyword evidence="3 4" id="KW-0520">NAD</keyword>
<proteinExistence type="inferred from homology"/>
<keyword evidence="4 5" id="KW-0862">Zinc</keyword>
<sequence>MDKINQLQKIIDESKKTVFFGGAGVSTESGIPDFRSADGLYSIKINRHFSPEQLVSHTMYLKYPEEFYQFYKTHLIYPDAEPNFAHYYLAKLEQQEKLSAVITQNIDCLHEKAGSRKVLKLHGSVDKNTCIDCGKKYNLEEFLELYHNGIPHCPECNGIIKPDVTLYEETPDMSVFDEAIRHLSRADTLIIGGTSLVVYPAASLIQYFRGKNLILINKSETFQDNYANLVIHDRIGEVFKQLK</sequence>
<comment type="catalytic activity">
    <reaction evidence="4">
        <text>N(6)-acetyl-L-lysyl-[protein] + NAD(+) + H2O = 2''-O-acetyl-ADP-D-ribose + nicotinamide + L-lysyl-[protein]</text>
        <dbReference type="Rhea" id="RHEA:43636"/>
        <dbReference type="Rhea" id="RHEA-COMP:9752"/>
        <dbReference type="Rhea" id="RHEA-COMP:10731"/>
        <dbReference type="ChEBI" id="CHEBI:15377"/>
        <dbReference type="ChEBI" id="CHEBI:17154"/>
        <dbReference type="ChEBI" id="CHEBI:29969"/>
        <dbReference type="ChEBI" id="CHEBI:57540"/>
        <dbReference type="ChEBI" id="CHEBI:61930"/>
        <dbReference type="ChEBI" id="CHEBI:83767"/>
        <dbReference type="EC" id="2.3.1.286"/>
    </reaction>
</comment>
<dbReference type="PROSITE" id="PS50305">
    <property type="entry name" value="SIRTUIN"/>
    <property type="match status" value="1"/>
</dbReference>
<evidence type="ECO:0000259" key="6">
    <source>
        <dbReference type="PROSITE" id="PS50305"/>
    </source>
</evidence>
<feature type="binding site" evidence="4">
    <location>
        <position position="195"/>
    </location>
    <ligand>
        <name>NAD(+)</name>
        <dbReference type="ChEBI" id="CHEBI:57540"/>
    </ligand>
</feature>
<dbReference type="Gene3D" id="3.30.1600.10">
    <property type="entry name" value="SIR2/SIRT2 'Small Domain"/>
    <property type="match status" value="1"/>
</dbReference>
<dbReference type="InterPro" id="IPR026590">
    <property type="entry name" value="Ssirtuin_cat_dom"/>
</dbReference>
<dbReference type="InterPro" id="IPR026591">
    <property type="entry name" value="Sirtuin_cat_small_dom_sf"/>
</dbReference>
<protein>
    <recommendedName>
        <fullName evidence="4">NAD-dependent protein deacetylase</fullName>
        <ecNumber evidence="4">2.3.1.286</ecNumber>
    </recommendedName>
    <alternativeName>
        <fullName evidence="4">Regulatory protein SIR2 homolog</fullName>
    </alternativeName>
</protein>
<dbReference type="HAMAP" id="MF_01968">
    <property type="entry name" value="Sirtuin_ClassU"/>
    <property type="match status" value="1"/>
</dbReference>
<evidence type="ECO:0000313" key="8">
    <source>
        <dbReference type="Proteomes" id="UP000321606"/>
    </source>
</evidence>
<feature type="binding site" evidence="4">
    <location>
        <position position="34"/>
    </location>
    <ligand>
        <name>NAD(+)</name>
        <dbReference type="ChEBI" id="CHEBI:57540"/>
    </ligand>
</feature>
<dbReference type="Proteomes" id="UP000321606">
    <property type="component" value="Chromosome"/>
</dbReference>
<feature type="binding site" evidence="4">
    <location>
        <position position="107"/>
    </location>
    <ligand>
        <name>nicotinamide</name>
        <dbReference type="ChEBI" id="CHEBI:17154"/>
    </ligand>
</feature>
<dbReference type="Pfam" id="PF02146">
    <property type="entry name" value="SIR2"/>
    <property type="match status" value="1"/>
</dbReference>
<feature type="binding site" evidence="4">
    <location>
        <position position="35"/>
    </location>
    <ligand>
        <name>NAD(+)</name>
        <dbReference type="ChEBI" id="CHEBI:57540"/>
    </ligand>
</feature>
<dbReference type="STRING" id="714315.GCA_000516535_00152"/>
<feature type="binding site" evidence="4">
    <location>
        <position position="104"/>
    </location>
    <ligand>
        <name>NAD(+)</name>
        <dbReference type="ChEBI" id="CHEBI:57540"/>
    </ligand>
</feature>
<keyword evidence="4 5" id="KW-0479">Metal-binding</keyword>
<dbReference type="OrthoDB" id="9800582at2"/>
<feature type="binding site" evidence="4">
    <location>
        <position position="34"/>
    </location>
    <ligand>
        <name>nicotinamide</name>
        <dbReference type="ChEBI" id="CHEBI:17154"/>
    </ligand>
</feature>
<dbReference type="GO" id="GO:0008270">
    <property type="term" value="F:zinc ion binding"/>
    <property type="evidence" value="ECO:0007669"/>
    <property type="project" value="UniProtKB-UniRule"/>
</dbReference>
<feature type="binding site" evidence="4">
    <location>
        <position position="107"/>
    </location>
    <ligand>
        <name>NAD(+)</name>
        <dbReference type="ChEBI" id="CHEBI:57540"/>
    </ligand>
</feature>
<dbReference type="SUPFAM" id="SSF52467">
    <property type="entry name" value="DHS-like NAD/FAD-binding domain"/>
    <property type="match status" value="1"/>
</dbReference>
<dbReference type="InterPro" id="IPR028628">
    <property type="entry name" value="Sirtuin_class_U"/>
</dbReference>
<organism evidence="7 8">
    <name type="scientific">Pseudoleptotrichia goodfellowii</name>
    <dbReference type="NCBI Taxonomy" id="157692"/>
    <lineage>
        <taxon>Bacteria</taxon>
        <taxon>Fusobacteriati</taxon>
        <taxon>Fusobacteriota</taxon>
        <taxon>Fusobacteriia</taxon>
        <taxon>Fusobacteriales</taxon>
        <taxon>Leptotrichiaceae</taxon>
        <taxon>Pseudoleptotrichia</taxon>
    </lineage>
</organism>
<dbReference type="NCBIfam" id="NF001752">
    <property type="entry name" value="PRK00481.1-1"/>
    <property type="match status" value="1"/>
</dbReference>
<accession>A0A510JAP8</accession>
<dbReference type="InterPro" id="IPR050134">
    <property type="entry name" value="NAD-dep_sirtuin_deacylases"/>
</dbReference>
<dbReference type="PANTHER" id="PTHR11085">
    <property type="entry name" value="NAD-DEPENDENT PROTEIN DEACYLASE SIRTUIN-5, MITOCHONDRIAL-RELATED"/>
    <property type="match status" value="1"/>
</dbReference>
<feature type="binding site" evidence="4 5">
    <location>
        <position position="156"/>
    </location>
    <ligand>
        <name>Zn(2+)</name>
        <dbReference type="ChEBI" id="CHEBI:29105"/>
    </ligand>
</feature>
<evidence type="ECO:0000256" key="3">
    <source>
        <dbReference type="ARBA" id="ARBA00023027"/>
    </source>
</evidence>
<dbReference type="KEGG" id="lgo:JCM16774_0140"/>
<dbReference type="GO" id="GO:0005737">
    <property type="term" value="C:cytoplasm"/>
    <property type="evidence" value="ECO:0007669"/>
    <property type="project" value="UniProtKB-SubCell"/>
</dbReference>
<feature type="binding site" evidence="4">
    <location>
        <position position="122"/>
    </location>
    <ligand>
        <name>NAD(+)</name>
        <dbReference type="ChEBI" id="CHEBI:57540"/>
    </ligand>
</feature>
<feature type="binding site" evidence="4">
    <location>
        <position position="106"/>
    </location>
    <ligand>
        <name>nicotinamide</name>
        <dbReference type="ChEBI" id="CHEBI:17154"/>
    </ligand>
</feature>
<evidence type="ECO:0000256" key="5">
    <source>
        <dbReference type="PROSITE-ProRule" id="PRU00236"/>
    </source>
</evidence>
<feature type="binding site" evidence="4">
    <location>
        <position position="217"/>
    </location>
    <ligand>
        <name>NAD(+)</name>
        <dbReference type="ChEBI" id="CHEBI:57540"/>
    </ligand>
</feature>